<dbReference type="InterPro" id="IPR050149">
    <property type="entry name" value="Collagen_superfamily"/>
</dbReference>
<feature type="compositionally biased region" description="Polar residues" evidence="2">
    <location>
        <begin position="136"/>
        <end position="148"/>
    </location>
</feature>
<reference evidence="4" key="1">
    <citation type="submission" date="2022-10" db="EMBL/GenBank/DDBJ databases">
        <title>Two novel species of Flavobacterium.</title>
        <authorList>
            <person name="Liu Q."/>
            <person name="Xin Y.-H."/>
        </authorList>
    </citation>
    <scope>NUCLEOTIDE SEQUENCE</scope>
    <source>
        <strain evidence="4">LS1R49</strain>
    </source>
</reference>
<gene>
    <name evidence="4" type="ORF">OIU83_12825</name>
</gene>
<evidence type="ECO:0000256" key="2">
    <source>
        <dbReference type="SAM" id="MobiDB-lite"/>
    </source>
</evidence>
<evidence type="ECO:0000256" key="3">
    <source>
        <dbReference type="SAM" id="SignalP"/>
    </source>
</evidence>
<evidence type="ECO:0008006" key="6">
    <source>
        <dbReference type="Google" id="ProtNLM"/>
    </source>
</evidence>
<dbReference type="GO" id="GO:0031012">
    <property type="term" value="C:extracellular matrix"/>
    <property type="evidence" value="ECO:0007669"/>
    <property type="project" value="TreeGrafter"/>
</dbReference>
<evidence type="ECO:0000313" key="4">
    <source>
        <dbReference type="EMBL" id="MCV9928544.1"/>
    </source>
</evidence>
<accession>A0A9X3C4Q6</accession>
<feature type="region of interest" description="Disordered" evidence="2">
    <location>
        <begin position="110"/>
        <end position="151"/>
    </location>
</feature>
<dbReference type="GO" id="GO:0030198">
    <property type="term" value="P:extracellular matrix organization"/>
    <property type="evidence" value="ECO:0007669"/>
    <property type="project" value="TreeGrafter"/>
</dbReference>
<dbReference type="PANTHER" id="PTHR24023">
    <property type="entry name" value="COLLAGEN ALPHA"/>
    <property type="match status" value="1"/>
</dbReference>
<dbReference type="GO" id="GO:0005615">
    <property type="term" value="C:extracellular space"/>
    <property type="evidence" value="ECO:0007669"/>
    <property type="project" value="TreeGrafter"/>
</dbReference>
<dbReference type="GO" id="GO:0030020">
    <property type="term" value="F:extracellular matrix structural constituent conferring tensile strength"/>
    <property type="evidence" value="ECO:0007669"/>
    <property type="project" value="TreeGrafter"/>
</dbReference>
<evidence type="ECO:0000313" key="5">
    <source>
        <dbReference type="Proteomes" id="UP001151079"/>
    </source>
</evidence>
<dbReference type="Proteomes" id="UP001151079">
    <property type="component" value="Unassembled WGS sequence"/>
</dbReference>
<evidence type="ECO:0000256" key="1">
    <source>
        <dbReference type="SAM" id="Coils"/>
    </source>
</evidence>
<dbReference type="Pfam" id="PF01391">
    <property type="entry name" value="Collagen"/>
    <property type="match status" value="3"/>
</dbReference>
<feature type="signal peptide" evidence="3">
    <location>
        <begin position="1"/>
        <end position="23"/>
    </location>
</feature>
<dbReference type="PANTHER" id="PTHR24023:SF1082">
    <property type="entry name" value="COLLAGEN TRIPLE HELIX REPEAT"/>
    <property type="match status" value="1"/>
</dbReference>
<dbReference type="InterPro" id="IPR008160">
    <property type="entry name" value="Collagen"/>
</dbReference>
<proteinExistence type="predicted"/>
<keyword evidence="5" id="KW-1185">Reference proteome</keyword>
<feature type="chain" id="PRO_5040782052" description="Collagen triple helix repeat-containing protein" evidence="3">
    <location>
        <begin position="24"/>
        <end position="1310"/>
    </location>
</feature>
<feature type="coiled-coil region" evidence="1">
    <location>
        <begin position="1262"/>
        <end position="1306"/>
    </location>
</feature>
<name>A0A9X3C4Q6_9FLAO</name>
<keyword evidence="1" id="KW-0175">Coiled coil</keyword>
<keyword evidence="3" id="KW-0732">Signal</keyword>
<comment type="caution">
    <text evidence="4">The sequence shown here is derived from an EMBL/GenBank/DDBJ whole genome shotgun (WGS) entry which is preliminary data.</text>
</comment>
<organism evidence="4 5">
    <name type="scientific">Flavobacterium shii</name>
    <dbReference type="NCBI Taxonomy" id="2987687"/>
    <lineage>
        <taxon>Bacteria</taxon>
        <taxon>Pseudomonadati</taxon>
        <taxon>Bacteroidota</taxon>
        <taxon>Flavobacteriia</taxon>
        <taxon>Flavobacteriales</taxon>
        <taxon>Flavobacteriaceae</taxon>
        <taxon>Flavobacterium</taxon>
    </lineage>
</organism>
<protein>
    <recommendedName>
        <fullName evidence="6">Collagen triple helix repeat-containing protein</fullName>
    </recommendedName>
</protein>
<sequence length="1310" mass="134072">MEFKKKIALTFAVMGAGIFVSNAQTGIGTNNPDNSAQLDVYSNKRGVLLPRLQLVRTTEQGPVTGPVASLLIYNTSTINDVTPGFYYWEGTKWVRIARSDESTFANLTPDEKASLKGDIGPEGPKGDTGSVGKDGTSVTIKGSKSSESLLPDTGNAVGDGYIIAGNLWVWDGAKFNNVGPIQGPKGDAGAQGIQGLVGATGTQGTAGAKGDKGDTGLQGIQGLAGATGTQGTAGVKGDKGDAGLQGIQGLAGATGAQGTAGAVGAKGDAGLQGIQGIQGLVGQTGAKGDKGDKGDTGLQGIQGLAGATGTQGTVGAKGDKGDVGLQGIQGLAGAQGTAGVKGDTGLQGIQGLVGATGVQGLKGDTGLVGKDGTSVTIKGSKDSQSLLPVTGNVIGDGYIIAGNLWVWDGTKFNNVGPIQGPKGDAGVQGIQGLAGATGAQGTIGSTGAKGDKGDAGTQGIQGLVGATGAVGAAGAKGDAGVQGIQGLAGATGAQGTAGAKGDKGDVGIQGIQGLTGVQGLIGLTGATGAKGDTGLSGATVTRYNLTSTNSALSITGAGKVMDANTTMDISGGTAGQVLTSNGSSSAAWKAVTGDNLGNHIATQDLVMSARNINGALNVTASGTVTAANVAATTKVTTPAAQITTGAGLNKIATSDAAGNVVWTDPATIAAKGDDLGNHTATKTLNMVNNNIDNILNANVWNAVAIFDQNKSLPNYFSLNKKNGIFNISNNKSNLNLLSIDENNSTTSVRFLKINNGTDNAPAVAGKIAMSADAEGSVIWTDPAKIATKASWFDVDTKAAATANTQSIYQMSTNMGIGTATPHAQLQLGNSVSDRKIVMYEDANNDNQFYGFGVQSSLLKLQAPAFSFNSAVDATSSKELMRLNAAGLGIGTTKPSNALHVVATTNPLRLEGLQNGLIANTLLSADANGVVTKVPVGTSGQALTTDASGKMAWSNVPGDNLGNHTATQNLEMSNKDINNINSANVNNQIVFTDRTKANTKTTYLYKQDGFVNIWNQASNRNDLAINETTGKTTLTAMQIVQGTDGVTPKAGYLATSLDTAGNIVWKDPATIVAKGETITSLLYNGANNSLIYTNEAGNALEYKLTDLVSGAETLTSLVVNTNNGTLDYKDEKNRVNQLDIAAAVKEPWFSSTTNKGATLNTESIYTNGWVGIGYKTPSTAPNEKLRVNGAISTVNTYYADYVFEDYFKGFSNIKAEYKFKQLSEIEAYIKKNNHLPGITPITELEKTKEGYSFNMSELSVQLLEKTEEIYLHIIEQNKQLEAKEAEIKELKAATEAMNVRLAKVEKLLENK</sequence>
<dbReference type="RefSeq" id="WP_264206656.1">
    <property type="nucleotide sequence ID" value="NZ_JAOZEW010000013.1"/>
</dbReference>
<dbReference type="EMBL" id="JAOZEW010000013">
    <property type="protein sequence ID" value="MCV9928544.1"/>
    <property type="molecule type" value="Genomic_DNA"/>
</dbReference>